<accession>A0A2T9YZU4</accession>
<gene>
    <name evidence="3" type="ORF">BB561_000226</name>
</gene>
<evidence type="ECO:0000256" key="1">
    <source>
        <dbReference type="RuleBase" id="RU004374"/>
    </source>
</evidence>
<dbReference type="GO" id="GO:0000340">
    <property type="term" value="F:RNA 7-methylguanosine cap binding"/>
    <property type="evidence" value="ECO:0007669"/>
    <property type="project" value="TreeGrafter"/>
</dbReference>
<reference evidence="3 4" key="1">
    <citation type="journal article" date="2018" name="MBio">
        <title>Comparative Genomics Reveals the Core Gene Toolbox for the Fungus-Insect Symbiosis.</title>
        <authorList>
            <person name="Wang Y."/>
            <person name="Stata M."/>
            <person name="Wang W."/>
            <person name="Stajich J.E."/>
            <person name="White M.M."/>
            <person name="Moncalvo J.M."/>
        </authorList>
    </citation>
    <scope>NUCLEOTIDE SEQUENCE [LARGE SCALE GENOMIC DNA]</scope>
    <source>
        <strain evidence="3 4">SWE-8-4</strain>
    </source>
</reference>
<dbReference type="PANTHER" id="PTHR11960">
    <property type="entry name" value="EUKARYOTIC TRANSLATION INITIATION FACTOR 4E RELATED"/>
    <property type="match status" value="1"/>
</dbReference>
<sequence length="308" mass="34611">MSVDVQEATKKSVSRSVKLVQYQRNKNPTDKQENTMTSDKANSDANKETLSFAKALSKKLTAQSNAESGAPSKNESTLKQSSQNRATVGNNETTNSTNEASTANNEAHDQNTADTIETLNDTDATSLQHPLNDSWTFWYMHREPGQKILNYEAATINIASFSTVDEFWNVYTHLRRPNDMPTVLDFHLFKLGVRPVWEDQSNILGGKWMIRIKKGLASRLWERLVLAIVGNQFDVEDEVCGAVLSIRNSEDIISLWNKTANDASINISIRDSIKIILGISNDTIMEYKAHNDSLRDNSSFRNTDVYKS</sequence>
<dbReference type="SUPFAM" id="SSF55418">
    <property type="entry name" value="eIF4e-like"/>
    <property type="match status" value="1"/>
</dbReference>
<dbReference type="GO" id="GO:0016281">
    <property type="term" value="C:eukaryotic translation initiation factor 4F complex"/>
    <property type="evidence" value="ECO:0007669"/>
    <property type="project" value="TreeGrafter"/>
</dbReference>
<feature type="region of interest" description="Disordered" evidence="2">
    <location>
        <begin position="1"/>
        <end position="110"/>
    </location>
</feature>
<dbReference type="EMBL" id="MBFR01000006">
    <property type="protein sequence ID" value="PVU97860.1"/>
    <property type="molecule type" value="Genomic_DNA"/>
</dbReference>
<dbReference type="PANTHER" id="PTHR11960:SF18">
    <property type="entry name" value="EUKARYOTIC TRANSLATION INITIATION FACTOR 4E HOMOLOGOUS PROTEIN, ISOFORM B"/>
    <property type="match status" value="1"/>
</dbReference>
<organism evidence="3 4">
    <name type="scientific">Smittium simulii</name>
    <dbReference type="NCBI Taxonomy" id="133385"/>
    <lineage>
        <taxon>Eukaryota</taxon>
        <taxon>Fungi</taxon>
        <taxon>Fungi incertae sedis</taxon>
        <taxon>Zoopagomycota</taxon>
        <taxon>Kickxellomycotina</taxon>
        <taxon>Harpellomycetes</taxon>
        <taxon>Harpellales</taxon>
        <taxon>Legeriomycetaceae</taxon>
        <taxon>Smittium</taxon>
    </lineage>
</organism>
<dbReference type="AlphaFoldDB" id="A0A2T9YZU4"/>
<evidence type="ECO:0000256" key="2">
    <source>
        <dbReference type="SAM" id="MobiDB-lite"/>
    </source>
</evidence>
<evidence type="ECO:0000313" key="3">
    <source>
        <dbReference type="EMBL" id="PVU97860.1"/>
    </source>
</evidence>
<dbReference type="Pfam" id="PF01652">
    <property type="entry name" value="IF4E"/>
    <property type="match status" value="1"/>
</dbReference>
<keyword evidence="4" id="KW-1185">Reference proteome</keyword>
<dbReference type="InterPro" id="IPR019770">
    <property type="entry name" value="TIF_eIF_4E_CS"/>
</dbReference>
<dbReference type="InterPro" id="IPR023398">
    <property type="entry name" value="TIF_eIF4e-like"/>
</dbReference>
<dbReference type="Gene3D" id="3.30.760.10">
    <property type="entry name" value="RNA Cap, Translation Initiation Factor Eif4e"/>
    <property type="match status" value="1"/>
</dbReference>
<feature type="compositionally biased region" description="Polar residues" evidence="2">
    <location>
        <begin position="60"/>
        <end position="89"/>
    </location>
</feature>
<dbReference type="PROSITE" id="PS00813">
    <property type="entry name" value="IF4E"/>
    <property type="match status" value="1"/>
</dbReference>
<dbReference type="Proteomes" id="UP000245383">
    <property type="component" value="Unassembled WGS sequence"/>
</dbReference>
<proteinExistence type="inferred from homology"/>
<name>A0A2T9YZU4_9FUNG</name>
<keyword evidence="1" id="KW-0694">RNA-binding</keyword>
<keyword evidence="1" id="KW-0648">Protein biosynthesis</keyword>
<protein>
    <submittedName>
        <fullName evidence="3">Uncharacterized protein</fullName>
    </submittedName>
</protein>
<comment type="similarity">
    <text evidence="1">Belongs to the eukaryotic initiation factor 4E family.</text>
</comment>
<feature type="compositionally biased region" description="Low complexity" evidence="2">
    <location>
        <begin position="90"/>
        <end position="105"/>
    </location>
</feature>
<dbReference type="STRING" id="133385.A0A2T9YZU4"/>
<dbReference type="InterPro" id="IPR001040">
    <property type="entry name" value="TIF_eIF_4E"/>
</dbReference>
<evidence type="ECO:0000313" key="4">
    <source>
        <dbReference type="Proteomes" id="UP000245383"/>
    </source>
</evidence>
<keyword evidence="1" id="KW-0396">Initiation factor</keyword>
<dbReference type="GO" id="GO:0003743">
    <property type="term" value="F:translation initiation factor activity"/>
    <property type="evidence" value="ECO:0007669"/>
    <property type="project" value="UniProtKB-KW"/>
</dbReference>
<comment type="caution">
    <text evidence="3">The sequence shown here is derived from an EMBL/GenBank/DDBJ whole genome shotgun (WGS) entry which is preliminary data.</text>
</comment>
<dbReference type="OrthoDB" id="590761at2759"/>